<dbReference type="Gene3D" id="3.10.50.40">
    <property type="match status" value="1"/>
</dbReference>
<dbReference type="GO" id="GO:0003755">
    <property type="term" value="F:peptidyl-prolyl cis-trans isomerase activity"/>
    <property type="evidence" value="ECO:0007669"/>
    <property type="project" value="UniProtKB-KW"/>
</dbReference>
<reference evidence="12 13" key="1">
    <citation type="journal article" date="2011" name="Stand. Genomic Sci.">
        <title>Complete genome sequence of Parvibaculum lavamentivorans type strain (DS-1(T)).</title>
        <authorList>
            <person name="Schleheck D."/>
            <person name="Weiss M."/>
            <person name="Pitluck S."/>
            <person name="Bruce D."/>
            <person name="Land M.L."/>
            <person name="Han S."/>
            <person name="Saunders E."/>
            <person name="Tapia R."/>
            <person name="Detter C."/>
            <person name="Brettin T."/>
            <person name="Han J."/>
            <person name="Woyke T."/>
            <person name="Goodwin L."/>
            <person name="Pennacchio L."/>
            <person name="Nolan M."/>
            <person name="Cook A.M."/>
            <person name="Kjelleberg S."/>
            <person name="Thomas T."/>
        </authorList>
    </citation>
    <scope>NUCLEOTIDE SEQUENCE [LARGE SCALE GENOMIC DNA]</scope>
    <source>
        <strain evidence="13">DS-1 / DSM 13023 / NCIMB 13966</strain>
    </source>
</reference>
<protein>
    <recommendedName>
        <fullName evidence="1">Parvulin-like PPIase</fullName>
    </recommendedName>
    <alternativeName>
        <fullName evidence="7">Peptidyl-prolyl cis-trans isomerase plp</fullName>
    </alternativeName>
    <alternativeName>
        <fullName evidence="8">Rotamase plp</fullName>
    </alternativeName>
</protein>
<dbReference type="PROSITE" id="PS50198">
    <property type="entry name" value="PPIC_PPIASE_2"/>
    <property type="match status" value="1"/>
</dbReference>
<dbReference type="AlphaFoldDB" id="A7HYG2"/>
<dbReference type="Gene3D" id="1.10.4030.10">
    <property type="entry name" value="Porin chaperone SurA, peptide-binding domain"/>
    <property type="match status" value="1"/>
</dbReference>
<name>A7HYG2_PARL1</name>
<dbReference type="InterPro" id="IPR050280">
    <property type="entry name" value="OMP_Chaperone_SurA"/>
</dbReference>
<dbReference type="PANTHER" id="PTHR47637:SF1">
    <property type="entry name" value="CHAPERONE SURA"/>
    <property type="match status" value="1"/>
</dbReference>
<dbReference type="STRING" id="402881.Plav_3341"/>
<feature type="coiled-coil region" evidence="10">
    <location>
        <begin position="99"/>
        <end position="126"/>
    </location>
</feature>
<evidence type="ECO:0000256" key="3">
    <source>
        <dbReference type="ARBA" id="ARBA00022764"/>
    </source>
</evidence>
<evidence type="ECO:0000256" key="9">
    <source>
        <dbReference type="PROSITE-ProRule" id="PRU00278"/>
    </source>
</evidence>
<keyword evidence="10" id="KW-0175">Coiled coil</keyword>
<evidence type="ECO:0000256" key="8">
    <source>
        <dbReference type="ARBA" id="ARBA00031484"/>
    </source>
</evidence>
<gene>
    <name evidence="12" type="ordered locus">Plav_3341</name>
</gene>
<evidence type="ECO:0000256" key="10">
    <source>
        <dbReference type="SAM" id="Coils"/>
    </source>
</evidence>
<dbReference type="InterPro" id="IPR023058">
    <property type="entry name" value="PPIase_PpiC_CS"/>
</dbReference>
<dbReference type="InterPro" id="IPR015391">
    <property type="entry name" value="SurA_N"/>
</dbReference>
<dbReference type="InterPro" id="IPR000297">
    <property type="entry name" value="PPIase_PpiC"/>
</dbReference>
<dbReference type="OrthoDB" id="9791746at2"/>
<evidence type="ECO:0000256" key="6">
    <source>
        <dbReference type="ARBA" id="ARBA00023235"/>
    </source>
</evidence>
<keyword evidence="6 9" id="KW-0413">Isomerase</keyword>
<dbReference type="HOGENOM" id="CLU_034646_11_4_5"/>
<dbReference type="KEGG" id="pla:Plav_3341"/>
<evidence type="ECO:0000256" key="4">
    <source>
        <dbReference type="ARBA" id="ARBA00023110"/>
    </source>
</evidence>
<dbReference type="PANTHER" id="PTHR47637">
    <property type="entry name" value="CHAPERONE SURA"/>
    <property type="match status" value="1"/>
</dbReference>
<feature type="domain" description="PpiC" evidence="11">
    <location>
        <begin position="194"/>
        <end position="292"/>
    </location>
</feature>
<evidence type="ECO:0000259" key="11">
    <source>
        <dbReference type="PROSITE" id="PS50198"/>
    </source>
</evidence>
<proteinExistence type="predicted"/>
<dbReference type="SUPFAM" id="SSF109998">
    <property type="entry name" value="Triger factor/SurA peptide-binding domain-like"/>
    <property type="match status" value="1"/>
</dbReference>
<dbReference type="PROSITE" id="PS01096">
    <property type="entry name" value="PPIC_PPIASE_1"/>
    <property type="match status" value="1"/>
</dbReference>
<keyword evidence="2" id="KW-0732">Signal</keyword>
<dbReference type="eggNOG" id="COG0760">
    <property type="taxonomic scope" value="Bacteria"/>
</dbReference>
<dbReference type="InterPro" id="IPR027304">
    <property type="entry name" value="Trigger_fact/SurA_dom_sf"/>
</dbReference>
<dbReference type="Proteomes" id="UP000006377">
    <property type="component" value="Chromosome"/>
</dbReference>
<evidence type="ECO:0000256" key="5">
    <source>
        <dbReference type="ARBA" id="ARBA00023186"/>
    </source>
</evidence>
<accession>A7HYG2</accession>
<dbReference type="RefSeq" id="WP_012112276.1">
    <property type="nucleotide sequence ID" value="NC_009719.1"/>
</dbReference>
<evidence type="ECO:0000313" key="13">
    <source>
        <dbReference type="Proteomes" id="UP000006377"/>
    </source>
</evidence>
<evidence type="ECO:0000313" key="12">
    <source>
        <dbReference type="EMBL" id="ABS64945.1"/>
    </source>
</evidence>
<keyword evidence="13" id="KW-1185">Reference proteome</keyword>
<evidence type="ECO:0000256" key="7">
    <source>
        <dbReference type="ARBA" id="ARBA00030642"/>
    </source>
</evidence>
<dbReference type="Pfam" id="PF00639">
    <property type="entry name" value="Rotamase"/>
    <property type="match status" value="1"/>
</dbReference>
<evidence type="ECO:0000256" key="1">
    <source>
        <dbReference type="ARBA" id="ARBA00018370"/>
    </source>
</evidence>
<keyword evidence="5" id="KW-0143">Chaperone</keyword>
<dbReference type="SUPFAM" id="SSF54534">
    <property type="entry name" value="FKBP-like"/>
    <property type="match status" value="2"/>
</dbReference>
<dbReference type="Pfam" id="PF09312">
    <property type="entry name" value="SurA_N"/>
    <property type="match status" value="1"/>
</dbReference>
<keyword evidence="3" id="KW-0574">Periplasm</keyword>
<sequence length="443" mass="48686">MKSADIFVSAVSRGGRRIFRLVAGTAFIFLAGLAVTPADMPLAQNAPSNTQGIAAVVNDRIISSYDLDQRVKLVMLSSGIPDTPENISRIRGQVLRSLVDEYLQQQEAARLNIEVQQEEIDSALQRIAQRANMSVDQIEAFLKDGGVSRAALEAQIRSDIAWNRVIQQQFGPSVTVGDVEIDEVLRRLEEESDQPRYLVSEILITFDSPQHAEEIAGGAQRLVEQIRQGAPFEAVAHQFSQSASAANGGEIGWVHASQLPEGVGSVVAKMQPGMVSDPIRTLNGFYIMQLKAMQTGSGADPMRDQYSLMQVLLPLTPDAEPQAVSRRAREAEEFRRQTNSCDDAARNITKYLSGAASPKRDVIAGQLDPRLRQALSGLKAGNTTAPIRSERGIEMVVVCGHKAAEGERPTREQIDSSLYEQQLSMMGRRHLRDLRRDAVVVYR</sequence>
<organism evidence="12 13">
    <name type="scientific">Parvibaculum lavamentivorans (strain DS-1 / DSM 13023 / NCIMB 13966)</name>
    <dbReference type="NCBI Taxonomy" id="402881"/>
    <lineage>
        <taxon>Bacteria</taxon>
        <taxon>Pseudomonadati</taxon>
        <taxon>Pseudomonadota</taxon>
        <taxon>Alphaproteobacteria</taxon>
        <taxon>Hyphomicrobiales</taxon>
        <taxon>Parvibaculaceae</taxon>
        <taxon>Parvibaculum</taxon>
    </lineage>
</organism>
<keyword evidence="4 9" id="KW-0697">Rotamase</keyword>
<dbReference type="EMBL" id="CP000774">
    <property type="protein sequence ID" value="ABS64945.1"/>
    <property type="molecule type" value="Genomic_DNA"/>
</dbReference>
<dbReference type="InterPro" id="IPR046357">
    <property type="entry name" value="PPIase_dom_sf"/>
</dbReference>
<evidence type="ECO:0000256" key="2">
    <source>
        <dbReference type="ARBA" id="ARBA00022729"/>
    </source>
</evidence>